<dbReference type="AlphaFoldDB" id="A0AA42R7E6"/>
<proteinExistence type="predicted"/>
<evidence type="ECO:0000313" key="1">
    <source>
        <dbReference type="EMBL" id="MDH1482982.1"/>
    </source>
</evidence>
<dbReference type="EMBL" id="JAOCIY010000194">
    <property type="protein sequence ID" value="MDH1482982.1"/>
    <property type="molecule type" value="Genomic_DNA"/>
</dbReference>
<name>A0AA42R7E6_ENTCL</name>
<evidence type="ECO:0000313" key="2">
    <source>
        <dbReference type="Proteomes" id="UP001161707"/>
    </source>
</evidence>
<accession>A0AA42R7E6</accession>
<organism evidence="1 2">
    <name type="scientific">Enterobacter cloacae</name>
    <dbReference type="NCBI Taxonomy" id="550"/>
    <lineage>
        <taxon>Bacteria</taxon>
        <taxon>Pseudomonadati</taxon>
        <taxon>Pseudomonadota</taxon>
        <taxon>Gammaproteobacteria</taxon>
        <taxon>Enterobacterales</taxon>
        <taxon>Enterobacteriaceae</taxon>
        <taxon>Enterobacter</taxon>
        <taxon>Enterobacter cloacae complex</taxon>
    </lineage>
</organism>
<dbReference type="RefSeq" id="WP_280043833.1">
    <property type="nucleotide sequence ID" value="NZ_JAOCIY010000194.1"/>
</dbReference>
<comment type="caution">
    <text evidence="1">The sequence shown here is derived from an EMBL/GenBank/DDBJ whole genome shotgun (WGS) entry which is preliminary data.</text>
</comment>
<sequence length="61" mass="6820">NTIFFMITLHFLISDVRGSTTGVFSSITETGSEVFISPGEDWIFISWRPLTPDIDKAIQPS</sequence>
<gene>
    <name evidence="1" type="ORF">N5E88_26395</name>
</gene>
<dbReference type="Proteomes" id="UP001161707">
    <property type="component" value="Unassembled WGS sequence"/>
</dbReference>
<feature type="non-terminal residue" evidence="1">
    <location>
        <position position="1"/>
    </location>
</feature>
<protein>
    <submittedName>
        <fullName evidence="1">Uncharacterized protein</fullName>
    </submittedName>
</protein>
<reference evidence="1" key="1">
    <citation type="submission" date="2022-09" db="EMBL/GenBank/DDBJ databases">
        <title>Intensive care unit water sources are persistently colonized with multi-drug resistant bacteria and are the site of extensive horizontal gene transfer of antibiotic resistance genes.</title>
        <authorList>
            <person name="Diorio-Toth L."/>
        </authorList>
    </citation>
    <scope>NUCLEOTIDE SEQUENCE</scope>
    <source>
        <strain evidence="1">GD03711</strain>
    </source>
</reference>